<dbReference type="CDD" id="cd01834">
    <property type="entry name" value="SGNH_hydrolase_like_2"/>
    <property type="match status" value="1"/>
</dbReference>
<evidence type="ECO:0000256" key="4">
    <source>
        <dbReference type="SAM" id="MobiDB-lite"/>
    </source>
</evidence>
<keyword evidence="3" id="KW-0408">Iron</keyword>
<dbReference type="InterPro" id="IPR055557">
    <property type="entry name" value="DUF7133"/>
</dbReference>
<dbReference type="InterPro" id="IPR036909">
    <property type="entry name" value="Cyt_c-like_dom_sf"/>
</dbReference>
<proteinExistence type="predicted"/>
<dbReference type="GO" id="GO:0009055">
    <property type="term" value="F:electron transfer activity"/>
    <property type="evidence" value="ECO:0007669"/>
    <property type="project" value="InterPro"/>
</dbReference>
<dbReference type="EMBL" id="LAZR01005852">
    <property type="protein sequence ID" value="KKM96649.1"/>
    <property type="molecule type" value="Genomic_DNA"/>
</dbReference>
<evidence type="ECO:0000256" key="3">
    <source>
        <dbReference type="ARBA" id="ARBA00023004"/>
    </source>
</evidence>
<dbReference type="InterPro" id="IPR013428">
    <property type="entry name" value="Membrane-bound_put_N"/>
</dbReference>
<sequence>MNCSASYTKTMAMLKKSTFYRFMLLLVLSLVVCSCDNQEDKIVTVNKNAHIVLVGNNLGSRMMNFGHFETEMQLRYPNDSLYIRNMCDGANTPGFRPHAARPSPWAFPGAEKFEHESGQAIHFVEDDGSHQSGPIGHFPSPDEWITSLKADIIIAFFGYSESFEGPDGLDNYKEELRAFIKHTLSQKYNGATAPQLALVTPIAYEDLSGKMDLPNGKKENKNLSLYAEAMKEVAAEEGVLIVDAFAPTEQWYDAENADLTQDGFQLTDQGYEKFATLLADKIFGEKDKIADENRQLVNAAVNEKNWFWHNDFKVPNGVHVYGRRYDPFGPDNYPYEIEKIRQMTAIRDTAIWEALEGKTMDLAKSDARTKKLPAVETNYKPSEKNGTPEYLYGEEALAQIKTAPGYKVELFASEEEFPDLANPVQVSFDNKGRLWVAVMPSYPHYKPGDSKPNDKLLILEDTDGDNKADKQTIFADSLHLTIGFEFAPEGVFLSQGTNLVLLKDTNGDDKADVKEIVLSGFDDHDTHHAISAFSADPSGAIYMGEGTFLHTNVETAYGPVRGTNGGFYRYSPQRHYLERTAQLSIPNPWGIAFDNWGQPFFEHTSGPSATWMMPGTILPRYGVSSPIPENLIEKEHLVRPTSGLEFVSSRHFPENTQGDMLIANTIGFLGIKEHEMVDDPETAGYVSKHKQDLIYSNDKNFRPVDMEFAPDGSLYFIDWSNVLIGHMQHNARDPLRDHVHGRVYRITYPSRPLVEPAKIVDASIEELLENLKLPEYRTRYRTKRELRSRDASQVLTKLKNWTEALDKNDSQYEHNLLEALWVTWGLDKVDEPLLKEVLNAKDFKARAAAVGVLRYAGHQIKDQSDLLMQAAKDDNPRVRLEALVAASWLGKDVGIPIITEAGKKGLDKWMEKPYESAIAHLNGHRAGEEAKEVIDTDLKGSDLELLLAGQEIYQRDGYCSTCHQPDGLGLGASGFPPLAGSEWVTGSEVRLIKLTLNGLMGPIEVNGKKYPGQVPMTPFGNLLKDEEIASVLTFVRNTFGNKASPITPEKVKQVRDATKEKEGFYSPEELLREHPLN</sequence>
<dbReference type="InterPro" id="IPR036514">
    <property type="entry name" value="SGNH_hydro_sf"/>
</dbReference>
<dbReference type="Gene3D" id="2.120.10.30">
    <property type="entry name" value="TolB, C-terminal domain"/>
    <property type="match status" value="1"/>
</dbReference>
<dbReference type="InterPro" id="IPR011989">
    <property type="entry name" value="ARM-like"/>
</dbReference>
<feature type="domain" description="WW" evidence="5">
    <location>
        <begin position="583"/>
        <end position="616"/>
    </location>
</feature>
<comment type="caution">
    <text evidence="7">The sequence shown here is derived from an EMBL/GenBank/DDBJ whole genome shotgun (WGS) entry which is preliminary data.</text>
</comment>
<organism evidence="7">
    <name type="scientific">marine sediment metagenome</name>
    <dbReference type="NCBI Taxonomy" id="412755"/>
    <lineage>
        <taxon>unclassified sequences</taxon>
        <taxon>metagenomes</taxon>
        <taxon>ecological metagenomes</taxon>
    </lineage>
</organism>
<evidence type="ECO:0000259" key="6">
    <source>
        <dbReference type="PROSITE" id="PS51007"/>
    </source>
</evidence>
<dbReference type="PROSITE" id="PS51007">
    <property type="entry name" value="CYTC"/>
    <property type="match status" value="1"/>
</dbReference>
<evidence type="ECO:0008006" key="8">
    <source>
        <dbReference type="Google" id="ProtNLM"/>
    </source>
</evidence>
<reference evidence="7" key="1">
    <citation type="journal article" date="2015" name="Nature">
        <title>Complex archaea that bridge the gap between prokaryotes and eukaryotes.</title>
        <authorList>
            <person name="Spang A."/>
            <person name="Saw J.H."/>
            <person name="Jorgensen S.L."/>
            <person name="Zaremba-Niedzwiedzka K."/>
            <person name="Martijn J."/>
            <person name="Lind A.E."/>
            <person name="van Eijk R."/>
            <person name="Schleper C."/>
            <person name="Guy L."/>
            <person name="Ettema T.J."/>
        </authorList>
    </citation>
    <scope>NUCLEOTIDE SEQUENCE</scope>
</reference>
<dbReference type="SUPFAM" id="SSF63829">
    <property type="entry name" value="Calcium-dependent phosphotriesterase"/>
    <property type="match status" value="1"/>
</dbReference>
<dbReference type="InterPro" id="IPR009056">
    <property type="entry name" value="Cyt_c-like_dom"/>
</dbReference>
<dbReference type="Gene3D" id="3.40.50.1110">
    <property type="entry name" value="SGNH hydrolase"/>
    <property type="match status" value="1"/>
</dbReference>
<dbReference type="AlphaFoldDB" id="A0A0F9LNI4"/>
<dbReference type="Pfam" id="PF13646">
    <property type="entry name" value="HEAT_2"/>
    <property type="match status" value="1"/>
</dbReference>
<dbReference type="SUPFAM" id="SSF52266">
    <property type="entry name" value="SGNH hydrolase"/>
    <property type="match status" value="1"/>
</dbReference>
<evidence type="ECO:0000259" key="5">
    <source>
        <dbReference type="PROSITE" id="PS50020"/>
    </source>
</evidence>
<keyword evidence="2" id="KW-0479">Metal-binding</keyword>
<evidence type="ECO:0000313" key="7">
    <source>
        <dbReference type="EMBL" id="KKM96649.1"/>
    </source>
</evidence>
<feature type="domain" description="Cytochrome c" evidence="6">
    <location>
        <begin position="944"/>
        <end position="1039"/>
    </location>
</feature>
<dbReference type="PROSITE" id="PS50020">
    <property type="entry name" value="WW_DOMAIN_2"/>
    <property type="match status" value="1"/>
</dbReference>
<dbReference type="Gene3D" id="1.25.10.10">
    <property type="entry name" value="Leucine-rich Repeat Variant"/>
    <property type="match status" value="1"/>
</dbReference>
<dbReference type="SUPFAM" id="SSF48371">
    <property type="entry name" value="ARM repeat"/>
    <property type="match status" value="1"/>
</dbReference>
<dbReference type="InterPro" id="IPR011042">
    <property type="entry name" value="6-blade_b-propeller_TolB-like"/>
</dbReference>
<evidence type="ECO:0000256" key="2">
    <source>
        <dbReference type="ARBA" id="ARBA00022723"/>
    </source>
</evidence>
<dbReference type="GO" id="GO:0046872">
    <property type="term" value="F:metal ion binding"/>
    <property type="evidence" value="ECO:0007669"/>
    <property type="project" value="UniProtKB-KW"/>
</dbReference>
<dbReference type="SUPFAM" id="SSF46626">
    <property type="entry name" value="Cytochrome c"/>
    <property type="match status" value="1"/>
</dbReference>
<dbReference type="InterPro" id="IPR001202">
    <property type="entry name" value="WW_dom"/>
</dbReference>
<dbReference type="PANTHER" id="PTHR33546">
    <property type="entry name" value="LARGE, MULTIFUNCTIONAL SECRETED PROTEIN-RELATED"/>
    <property type="match status" value="1"/>
</dbReference>
<dbReference type="GO" id="GO:0020037">
    <property type="term" value="F:heme binding"/>
    <property type="evidence" value="ECO:0007669"/>
    <property type="project" value="InterPro"/>
</dbReference>
<dbReference type="NCBIfam" id="TIGR02604">
    <property type="entry name" value="Piru_Ver_Nterm"/>
    <property type="match status" value="1"/>
</dbReference>
<dbReference type="InterPro" id="IPR016024">
    <property type="entry name" value="ARM-type_fold"/>
</dbReference>
<protein>
    <recommendedName>
        <fullName evidence="8">Cytochrome c domain-containing protein</fullName>
    </recommendedName>
</protein>
<dbReference type="Gene3D" id="1.10.760.10">
    <property type="entry name" value="Cytochrome c-like domain"/>
    <property type="match status" value="1"/>
</dbReference>
<keyword evidence="1" id="KW-0349">Heme</keyword>
<dbReference type="Pfam" id="PF23500">
    <property type="entry name" value="DUF7133"/>
    <property type="match status" value="1"/>
</dbReference>
<name>A0A0F9LNI4_9ZZZZ</name>
<feature type="region of interest" description="Disordered" evidence="4">
    <location>
        <begin position="1049"/>
        <end position="1077"/>
    </location>
</feature>
<evidence type="ECO:0000256" key="1">
    <source>
        <dbReference type="ARBA" id="ARBA00022617"/>
    </source>
</evidence>
<gene>
    <name evidence="7" type="ORF">LCGC14_1175980</name>
</gene>
<dbReference type="Pfam" id="PF00034">
    <property type="entry name" value="Cytochrom_C"/>
    <property type="match status" value="1"/>
</dbReference>
<dbReference type="PANTHER" id="PTHR33546:SF1">
    <property type="entry name" value="LARGE, MULTIFUNCTIONAL SECRETED PROTEIN"/>
    <property type="match status" value="1"/>
</dbReference>
<accession>A0A0F9LNI4</accession>